<dbReference type="SUPFAM" id="SSF47240">
    <property type="entry name" value="Ferritin-like"/>
    <property type="match status" value="1"/>
</dbReference>
<dbReference type="PANTHER" id="PTHR42932:SF3">
    <property type="entry name" value="DNA PROTECTION DURING STARVATION PROTEIN"/>
    <property type="match status" value="1"/>
</dbReference>
<dbReference type="PROSITE" id="PS00818">
    <property type="entry name" value="DPS_1"/>
    <property type="match status" value="1"/>
</dbReference>
<dbReference type="InterPro" id="IPR023188">
    <property type="entry name" value="DPS_DNA-bd_CS"/>
</dbReference>
<evidence type="ECO:0000256" key="2">
    <source>
        <dbReference type="RuleBase" id="RU003875"/>
    </source>
</evidence>
<evidence type="ECO:0000256" key="1">
    <source>
        <dbReference type="ARBA" id="ARBA00009497"/>
    </source>
</evidence>
<comment type="caution">
    <text evidence="4">The sequence shown here is derived from an EMBL/GenBank/DDBJ whole genome shotgun (WGS) entry which is preliminary data.</text>
</comment>
<proteinExistence type="inferred from homology"/>
<dbReference type="Gene3D" id="1.20.1260.10">
    <property type="match status" value="1"/>
</dbReference>
<reference evidence="4" key="1">
    <citation type="journal article" date="2014" name="Int. J. Syst. Evol. Microbiol.">
        <title>Complete genome sequence of Corynebacterium casei LMG S-19264T (=DSM 44701T), isolated from a smear-ripened cheese.</title>
        <authorList>
            <consortium name="US DOE Joint Genome Institute (JGI-PGF)"/>
            <person name="Walter F."/>
            <person name="Albersmeier A."/>
            <person name="Kalinowski J."/>
            <person name="Ruckert C."/>
        </authorList>
    </citation>
    <scope>NUCLEOTIDE SEQUENCE</scope>
    <source>
        <strain evidence="4">CGMCC 1.15425</strain>
    </source>
</reference>
<dbReference type="AlphaFoldDB" id="A0A917LUQ3"/>
<organism evidence="4 5">
    <name type="scientific">Pseudohongiella nitratireducens</name>
    <dbReference type="NCBI Taxonomy" id="1768907"/>
    <lineage>
        <taxon>Bacteria</taxon>
        <taxon>Pseudomonadati</taxon>
        <taxon>Pseudomonadota</taxon>
        <taxon>Gammaproteobacteria</taxon>
        <taxon>Pseudomonadales</taxon>
        <taxon>Pseudohongiellaceae</taxon>
        <taxon>Pseudohongiella</taxon>
    </lineage>
</organism>
<dbReference type="InterPro" id="IPR009078">
    <property type="entry name" value="Ferritin-like_SF"/>
</dbReference>
<dbReference type="Pfam" id="PF00210">
    <property type="entry name" value="Ferritin"/>
    <property type="match status" value="1"/>
</dbReference>
<dbReference type="CDD" id="cd01043">
    <property type="entry name" value="DPS"/>
    <property type="match status" value="1"/>
</dbReference>
<dbReference type="PRINTS" id="PR01346">
    <property type="entry name" value="HELNAPAPROT"/>
</dbReference>
<dbReference type="PANTHER" id="PTHR42932">
    <property type="entry name" value="GENERAL STRESS PROTEIN 20U"/>
    <property type="match status" value="1"/>
</dbReference>
<dbReference type="InterPro" id="IPR012347">
    <property type="entry name" value="Ferritin-like"/>
</dbReference>
<dbReference type="PROSITE" id="PS00819">
    <property type="entry name" value="DPS_2"/>
    <property type="match status" value="1"/>
</dbReference>
<comment type="similarity">
    <text evidence="1 2">Belongs to the Dps family.</text>
</comment>
<dbReference type="InterPro" id="IPR008331">
    <property type="entry name" value="Ferritin_DPS_dom"/>
</dbReference>
<keyword evidence="5" id="KW-1185">Reference proteome</keyword>
<dbReference type="Proteomes" id="UP000627715">
    <property type="component" value="Unassembled WGS sequence"/>
</dbReference>
<protein>
    <submittedName>
        <fullName evidence="4">DNA starvation/stationary phase protection protein</fullName>
    </submittedName>
</protein>
<reference evidence="4" key="2">
    <citation type="submission" date="2020-09" db="EMBL/GenBank/DDBJ databases">
        <authorList>
            <person name="Sun Q."/>
            <person name="Zhou Y."/>
        </authorList>
    </citation>
    <scope>NUCLEOTIDE SEQUENCE</scope>
    <source>
        <strain evidence="4">CGMCC 1.15425</strain>
    </source>
</reference>
<evidence type="ECO:0000313" key="4">
    <source>
        <dbReference type="EMBL" id="GGG57719.1"/>
    </source>
</evidence>
<dbReference type="GO" id="GO:0016722">
    <property type="term" value="F:oxidoreductase activity, acting on metal ions"/>
    <property type="evidence" value="ECO:0007669"/>
    <property type="project" value="InterPro"/>
</dbReference>
<name>A0A917LUQ3_9GAMM</name>
<dbReference type="PIRSF" id="PIRSF005900">
    <property type="entry name" value="Dps"/>
    <property type="match status" value="1"/>
</dbReference>
<dbReference type="EMBL" id="BMIY01000005">
    <property type="protein sequence ID" value="GGG57719.1"/>
    <property type="molecule type" value="Genomic_DNA"/>
</dbReference>
<feature type="domain" description="Ferritin/DPS" evidence="3">
    <location>
        <begin position="20"/>
        <end position="156"/>
    </location>
</feature>
<accession>A0A917LUQ3</accession>
<dbReference type="GO" id="GO:0008199">
    <property type="term" value="F:ferric iron binding"/>
    <property type="evidence" value="ECO:0007669"/>
    <property type="project" value="InterPro"/>
</dbReference>
<dbReference type="InterPro" id="IPR002177">
    <property type="entry name" value="DPS_DNA-bd"/>
</dbReference>
<gene>
    <name evidence="4" type="ORF">GCM10011403_13740</name>
</gene>
<sequence>MIMSKIDIGIEQADRNSIADGLKRLLADSYTLYLQTHNFHWNVEGPQFRELHLMFEEHYTELATAVDEIAERIRTLDVPAPGTYKEFAKLSSIEEVDGVPDAKTMVDLLTKGHEQVVKTCRDVLKVAEAGDDESSAALASDRMRIHEKTAWMLRAINK</sequence>
<evidence type="ECO:0000259" key="3">
    <source>
        <dbReference type="Pfam" id="PF00210"/>
    </source>
</evidence>
<evidence type="ECO:0000313" key="5">
    <source>
        <dbReference type="Proteomes" id="UP000627715"/>
    </source>
</evidence>